<feature type="domain" description="NAD-dependent epimerase/dehydratase" evidence="2">
    <location>
        <begin position="11"/>
        <end position="237"/>
    </location>
</feature>
<evidence type="ECO:0000259" key="2">
    <source>
        <dbReference type="Pfam" id="PF01370"/>
    </source>
</evidence>
<comment type="similarity">
    <text evidence="1">Belongs to the NAD(P)-dependent epimerase/dehydratase family.</text>
</comment>
<evidence type="ECO:0000256" key="1">
    <source>
        <dbReference type="ARBA" id="ARBA00007637"/>
    </source>
</evidence>
<dbReference type="Gene3D" id="3.40.50.720">
    <property type="entry name" value="NAD(P)-binding Rossmann-like Domain"/>
    <property type="match status" value="1"/>
</dbReference>
<dbReference type="PANTHER" id="PTHR43000">
    <property type="entry name" value="DTDP-D-GLUCOSE 4,6-DEHYDRATASE-RELATED"/>
    <property type="match status" value="1"/>
</dbReference>
<evidence type="ECO:0000313" key="3">
    <source>
        <dbReference type="EMBL" id="HGB35954.1"/>
    </source>
</evidence>
<comment type="caution">
    <text evidence="3">The sequence shown here is derived from an EMBL/GenBank/DDBJ whole genome shotgun (WGS) entry which is preliminary data.</text>
</comment>
<dbReference type="InterPro" id="IPR001509">
    <property type="entry name" value="Epimerase_deHydtase"/>
</dbReference>
<sequence>MGIDSKREKAIFVTGATGSLGIPLVRELIRKGYDVRALVRNKKKRRLLPDKITCIFGELPSMGSLGSALNDVGCIVHLAAVVPGNEANDDYQAYYRVNVEGTINLAKAALEAKVKRFIYVSTIGVYGESDLKDIDENSPLRPESIYALTKLQGEKELLSVVRKVDYGIEYVILRMSTIYGPNMKRNFPKMARWLSKGFFPMIGSGRANKTLIYEKDAVKAIILACESQKAASSIFNVTDGNVHTVGDIVDAICKALRKKPFIIKIPEQVAAHFASTVDGGLKILGRPPMFMEYIKKITGNISVKGERFINEIGFQPDFDLIRGWEETIVYWMEQGII</sequence>
<proteinExistence type="inferred from homology"/>
<dbReference type="SUPFAM" id="SSF51735">
    <property type="entry name" value="NAD(P)-binding Rossmann-fold domains"/>
    <property type="match status" value="1"/>
</dbReference>
<dbReference type="EMBL" id="DTGD01000131">
    <property type="protein sequence ID" value="HGB35954.1"/>
    <property type="molecule type" value="Genomic_DNA"/>
</dbReference>
<protein>
    <submittedName>
        <fullName evidence="3">NAD-dependent epimerase/dehydratase family protein</fullName>
    </submittedName>
</protein>
<accession>A0A7V3NV65</accession>
<dbReference type="Pfam" id="PF01370">
    <property type="entry name" value="Epimerase"/>
    <property type="match status" value="1"/>
</dbReference>
<dbReference type="AlphaFoldDB" id="A0A7V3NV65"/>
<gene>
    <name evidence="3" type="ORF">ENV38_03520</name>
</gene>
<dbReference type="InterPro" id="IPR036291">
    <property type="entry name" value="NAD(P)-bd_dom_sf"/>
</dbReference>
<organism evidence="3">
    <name type="scientific">candidate division WOR-3 bacterium</name>
    <dbReference type="NCBI Taxonomy" id="2052148"/>
    <lineage>
        <taxon>Bacteria</taxon>
        <taxon>Bacteria division WOR-3</taxon>
    </lineage>
</organism>
<reference evidence="3" key="1">
    <citation type="journal article" date="2020" name="mSystems">
        <title>Genome- and Community-Level Interaction Insights into Carbon Utilization and Element Cycling Functions of Hydrothermarchaeota in Hydrothermal Sediment.</title>
        <authorList>
            <person name="Zhou Z."/>
            <person name="Liu Y."/>
            <person name="Xu W."/>
            <person name="Pan J."/>
            <person name="Luo Z.H."/>
            <person name="Li M."/>
        </authorList>
    </citation>
    <scope>NUCLEOTIDE SEQUENCE [LARGE SCALE GENOMIC DNA]</scope>
    <source>
        <strain evidence="3">SpSt-754</strain>
    </source>
</reference>
<name>A0A7V3NV65_UNCW3</name>